<feature type="region of interest" description="Disordered" evidence="2">
    <location>
        <begin position="136"/>
        <end position="155"/>
    </location>
</feature>
<keyword evidence="1" id="KW-0175">Coiled coil</keyword>
<evidence type="ECO:0000256" key="2">
    <source>
        <dbReference type="SAM" id="MobiDB-lite"/>
    </source>
</evidence>
<dbReference type="AlphaFoldDB" id="A5AZM6"/>
<feature type="coiled-coil region" evidence="1">
    <location>
        <begin position="93"/>
        <end position="134"/>
    </location>
</feature>
<feature type="compositionally biased region" description="Basic and acidic residues" evidence="2">
    <location>
        <begin position="145"/>
        <end position="155"/>
    </location>
</feature>
<reference evidence="3" key="1">
    <citation type="journal article" date="2007" name="PLoS ONE">
        <title>The first genome sequence of an elite grapevine cultivar (Pinot noir Vitis vinifera L.): coping with a highly heterozygous genome.</title>
        <authorList>
            <person name="Velasco R."/>
            <person name="Zharkikh A."/>
            <person name="Troggio M."/>
            <person name="Cartwright D.A."/>
            <person name="Cestaro A."/>
            <person name="Pruss D."/>
            <person name="Pindo M."/>
            <person name="FitzGerald L.M."/>
            <person name="Vezzulli S."/>
            <person name="Reid J."/>
            <person name="Malacarne G."/>
            <person name="Iliev D."/>
            <person name="Coppola G."/>
            <person name="Wardell B."/>
            <person name="Micheletti D."/>
            <person name="Macalma T."/>
            <person name="Facci M."/>
            <person name="Mitchell J.T."/>
            <person name="Perazzolli M."/>
            <person name="Eldredge G."/>
            <person name="Gatto P."/>
            <person name="Oyzerski R."/>
            <person name="Moretto M."/>
            <person name="Gutin N."/>
            <person name="Stefanini M."/>
            <person name="Chen Y."/>
            <person name="Segala C."/>
            <person name="Davenport C."/>
            <person name="Dematte L."/>
            <person name="Mraz A."/>
            <person name="Battilana J."/>
            <person name="Stormo K."/>
            <person name="Costa F."/>
            <person name="Tao Q."/>
            <person name="Si-Ammour A."/>
            <person name="Harkins T."/>
            <person name="Lackey A."/>
            <person name="Perbost C."/>
            <person name="Taillon B."/>
            <person name="Stella A."/>
            <person name="Solovyev V."/>
            <person name="Fawcett J.A."/>
            <person name="Sterck L."/>
            <person name="Vandepoele K."/>
            <person name="Grando S.M."/>
            <person name="Toppo S."/>
            <person name="Moser C."/>
            <person name="Lanchbury J."/>
            <person name="Bogden R."/>
            <person name="Skolnick M."/>
            <person name="Sgaramella V."/>
            <person name="Bhatnagar S.K."/>
            <person name="Fontana P."/>
            <person name="Gutin A."/>
            <person name="Van de Peer Y."/>
            <person name="Salamini F."/>
            <person name="Viola R."/>
        </authorList>
    </citation>
    <scope>NUCLEOTIDE SEQUENCE</scope>
</reference>
<proteinExistence type="predicted"/>
<gene>
    <name evidence="3" type="ORF">VITISV_033497</name>
</gene>
<accession>A5AZM6</accession>
<dbReference type="EMBL" id="AM441510">
    <property type="protein sequence ID" value="CAN65084.1"/>
    <property type="molecule type" value="Genomic_DNA"/>
</dbReference>
<name>A5AZM6_VITVI</name>
<evidence type="ECO:0000313" key="3">
    <source>
        <dbReference type="EMBL" id="CAN65084.1"/>
    </source>
</evidence>
<sequence>MTYEINLNNHQRVEENKKSIAFMALTNDDEEKEIESESDEDSMEEECINEDANMCFMALEEHEDEVNSNSNYNEFQDVLQELYFDLEKLGFKNVSLKKKISCLHNELNELKEKFENIEKTEISFEKENEELKKKNEWQDDFQSGNHKDKSSQREIIKKKKTPKRSVFQDPNFIKSLCKRKNLSVRYHLGILKCGVSLERLFKSGVSFEDCKGCLERKVQEGGLEP</sequence>
<organism evidence="3">
    <name type="scientific">Vitis vinifera</name>
    <name type="common">Grape</name>
    <dbReference type="NCBI Taxonomy" id="29760"/>
    <lineage>
        <taxon>Eukaryota</taxon>
        <taxon>Viridiplantae</taxon>
        <taxon>Streptophyta</taxon>
        <taxon>Embryophyta</taxon>
        <taxon>Tracheophyta</taxon>
        <taxon>Spermatophyta</taxon>
        <taxon>Magnoliopsida</taxon>
        <taxon>eudicotyledons</taxon>
        <taxon>Gunneridae</taxon>
        <taxon>Pentapetalae</taxon>
        <taxon>rosids</taxon>
        <taxon>Vitales</taxon>
        <taxon>Vitaceae</taxon>
        <taxon>Viteae</taxon>
        <taxon>Vitis</taxon>
    </lineage>
</organism>
<evidence type="ECO:0000256" key="1">
    <source>
        <dbReference type="SAM" id="Coils"/>
    </source>
</evidence>
<protein>
    <submittedName>
        <fullName evidence="3">Uncharacterized protein</fullName>
    </submittedName>
</protein>